<evidence type="ECO:0000313" key="1">
    <source>
        <dbReference type="EMBL" id="KAH3883454.1"/>
    </source>
</evidence>
<evidence type="ECO:0000313" key="2">
    <source>
        <dbReference type="Proteomes" id="UP000828390"/>
    </source>
</evidence>
<sequence>MSRKKLSILSASATFRASSDVIISSRWRVLFSMSASTSSAFIAIVRGTASLRTMFQQQH</sequence>
<reference evidence="1" key="1">
    <citation type="journal article" date="2019" name="bioRxiv">
        <title>The Genome of the Zebra Mussel, Dreissena polymorpha: A Resource for Invasive Species Research.</title>
        <authorList>
            <person name="McCartney M.A."/>
            <person name="Auch B."/>
            <person name="Kono T."/>
            <person name="Mallez S."/>
            <person name="Zhang Y."/>
            <person name="Obille A."/>
            <person name="Becker A."/>
            <person name="Abrahante J.E."/>
            <person name="Garbe J."/>
            <person name="Badalamenti J.P."/>
            <person name="Herman A."/>
            <person name="Mangelson H."/>
            <person name="Liachko I."/>
            <person name="Sullivan S."/>
            <person name="Sone E.D."/>
            <person name="Koren S."/>
            <person name="Silverstein K.A.T."/>
            <person name="Beckman K.B."/>
            <person name="Gohl D.M."/>
        </authorList>
    </citation>
    <scope>NUCLEOTIDE SEQUENCE</scope>
    <source>
        <strain evidence="1">Duluth1</strain>
        <tissue evidence="1">Whole animal</tissue>
    </source>
</reference>
<proteinExistence type="predicted"/>
<dbReference type="AlphaFoldDB" id="A0A9D4RWE2"/>
<dbReference type="EMBL" id="JAIWYP010000001">
    <property type="protein sequence ID" value="KAH3883454.1"/>
    <property type="molecule type" value="Genomic_DNA"/>
</dbReference>
<organism evidence="1 2">
    <name type="scientific">Dreissena polymorpha</name>
    <name type="common">Zebra mussel</name>
    <name type="synonym">Mytilus polymorpha</name>
    <dbReference type="NCBI Taxonomy" id="45954"/>
    <lineage>
        <taxon>Eukaryota</taxon>
        <taxon>Metazoa</taxon>
        <taxon>Spiralia</taxon>
        <taxon>Lophotrochozoa</taxon>
        <taxon>Mollusca</taxon>
        <taxon>Bivalvia</taxon>
        <taxon>Autobranchia</taxon>
        <taxon>Heteroconchia</taxon>
        <taxon>Euheterodonta</taxon>
        <taxon>Imparidentia</taxon>
        <taxon>Neoheterodontei</taxon>
        <taxon>Myida</taxon>
        <taxon>Dreissenoidea</taxon>
        <taxon>Dreissenidae</taxon>
        <taxon>Dreissena</taxon>
    </lineage>
</organism>
<accession>A0A9D4RWE2</accession>
<name>A0A9D4RWE2_DREPO</name>
<keyword evidence="2" id="KW-1185">Reference proteome</keyword>
<dbReference type="Proteomes" id="UP000828390">
    <property type="component" value="Unassembled WGS sequence"/>
</dbReference>
<gene>
    <name evidence="1" type="ORF">DPMN_007411</name>
</gene>
<protein>
    <submittedName>
        <fullName evidence="1">Uncharacterized protein</fullName>
    </submittedName>
</protein>
<comment type="caution">
    <text evidence="1">The sequence shown here is derived from an EMBL/GenBank/DDBJ whole genome shotgun (WGS) entry which is preliminary data.</text>
</comment>
<reference evidence="1" key="2">
    <citation type="submission" date="2020-11" db="EMBL/GenBank/DDBJ databases">
        <authorList>
            <person name="McCartney M.A."/>
            <person name="Auch B."/>
            <person name="Kono T."/>
            <person name="Mallez S."/>
            <person name="Becker A."/>
            <person name="Gohl D.M."/>
            <person name="Silverstein K.A.T."/>
            <person name="Koren S."/>
            <person name="Bechman K.B."/>
            <person name="Herman A."/>
            <person name="Abrahante J.E."/>
            <person name="Garbe J."/>
        </authorList>
    </citation>
    <scope>NUCLEOTIDE SEQUENCE</scope>
    <source>
        <strain evidence="1">Duluth1</strain>
        <tissue evidence="1">Whole animal</tissue>
    </source>
</reference>